<comment type="function">
    <text evidence="2">Involved in the biosynthesis of 5-hydroxyectoine, called compatible solute, which helps organisms to survive extreme osmotic stress by acting as a highly soluble organic osmolyte. Catalyzes the 2-oxoglutarate-dependent selective hydroxylation of L-ectoine to yield (4S,5S)-5-hydroxyectoine.</text>
</comment>
<dbReference type="SUPFAM" id="SSF51197">
    <property type="entry name" value="Clavaminate synthase-like"/>
    <property type="match status" value="1"/>
</dbReference>
<keyword evidence="8" id="KW-0408">Iron</keyword>
<keyword evidence="12" id="KW-1185">Reference proteome</keyword>
<dbReference type="GO" id="GO:0005506">
    <property type="term" value="F:iron ion binding"/>
    <property type="evidence" value="ECO:0007669"/>
    <property type="project" value="UniProtKB-ARBA"/>
</dbReference>
<evidence type="ECO:0000256" key="4">
    <source>
        <dbReference type="ARBA" id="ARBA00011738"/>
    </source>
</evidence>
<dbReference type="AlphaFoldDB" id="W4L9J4"/>
<keyword evidence="5" id="KW-0479">Metal-binding</keyword>
<evidence type="ECO:0000256" key="9">
    <source>
        <dbReference type="ARBA" id="ARBA00049228"/>
    </source>
</evidence>
<dbReference type="EC" id="1.14.11.55" evidence="10"/>
<dbReference type="NCBIfam" id="TIGR02408">
    <property type="entry name" value="ectoine_ThpD"/>
    <property type="match status" value="1"/>
</dbReference>
<reference evidence="11 12" key="1">
    <citation type="journal article" date="2014" name="Nature">
        <title>An environmental bacterial taxon with a large and distinct metabolic repertoire.</title>
        <authorList>
            <person name="Wilson M.C."/>
            <person name="Mori T."/>
            <person name="Ruckert C."/>
            <person name="Uria A.R."/>
            <person name="Helf M.J."/>
            <person name="Takada K."/>
            <person name="Gernert C."/>
            <person name="Steffens U.A."/>
            <person name="Heycke N."/>
            <person name="Schmitt S."/>
            <person name="Rinke C."/>
            <person name="Helfrich E.J."/>
            <person name="Brachmann A.O."/>
            <person name="Gurgui C."/>
            <person name="Wakimoto T."/>
            <person name="Kracht M."/>
            <person name="Crusemann M."/>
            <person name="Hentschel U."/>
            <person name="Abe I."/>
            <person name="Matsunaga S."/>
            <person name="Kalinowski J."/>
            <person name="Takeyama H."/>
            <person name="Piel J."/>
        </authorList>
    </citation>
    <scope>NUCLEOTIDE SEQUENCE [LARGE SCALE GENOMIC DNA]</scope>
    <source>
        <strain evidence="12">TSY1</strain>
    </source>
</reference>
<proteinExistence type="inferred from homology"/>
<dbReference type="Gene3D" id="2.60.120.620">
    <property type="entry name" value="q2cbj1_9rhob like domain"/>
    <property type="match status" value="1"/>
</dbReference>
<comment type="subunit">
    <text evidence="4">Homodimer.</text>
</comment>
<dbReference type="EMBL" id="AZHW01001010">
    <property type="protein sequence ID" value="ETW94763.1"/>
    <property type="molecule type" value="Genomic_DNA"/>
</dbReference>
<dbReference type="Pfam" id="PF05721">
    <property type="entry name" value="PhyH"/>
    <property type="match status" value="1"/>
</dbReference>
<dbReference type="Proteomes" id="UP000019141">
    <property type="component" value="Unassembled WGS sequence"/>
</dbReference>
<evidence type="ECO:0000256" key="8">
    <source>
        <dbReference type="ARBA" id="ARBA00023004"/>
    </source>
</evidence>
<dbReference type="GO" id="GO:0016706">
    <property type="term" value="F:2-oxoglutarate-dependent dioxygenase activity"/>
    <property type="evidence" value="ECO:0007669"/>
    <property type="project" value="InterPro"/>
</dbReference>
<evidence type="ECO:0000256" key="3">
    <source>
        <dbReference type="ARBA" id="ARBA00007851"/>
    </source>
</evidence>
<sequence>MNRHDDVYPSRYQATASILERQDPVIYSDQDADADLPIHAGLLQAYADQGYLSLEGFFSEDELAPYQEELHRLRTQKDITTLPEVVFEPGSADVRSIFYIHRTNEVLRGLLYDQRLLAIVKYLLGGEVYIHQSRINYKPGFTGQAFDWHSDFETWHVEDGMPRMRALSCSISLSENNEFNGPLMVIPGSHQWYISCIGQTPEDHYKTSLQKQEYGVPDHNSIRHLVDRGGIVAPKGPAGSVTVFDCNLMHGSGPNLTPWARNNIFCVYNSVENMLIQPFGNRDARPEFIAARQDVAPLEPV</sequence>
<name>W4L9J4_ENTF1</name>
<dbReference type="InterPro" id="IPR012774">
    <property type="entry name" value="EctD"/>
</dbReference>
<evidence type="ECO:0000256" key="5">
    <source>
        <dbReference type="ARBA" id="ARBA00022723"/>
    </source>
</evidence>
<comment type="cofactor">
    <cofactor evidence="1">
        <name>Fe(2+)</name>
        <dbReference type="ChEBI" id="CHEBI:29033"/>
    </cofactor>
</comment>
<evidence type="ECO:0000313" key="12">
    <source>
        <dbReference type="Proteomes" id="UP000019141"/>
    </source>
</evidence>
<gene>
    <name evidence="11" type="ORF">ETSY1_33475</name>
</gene>
<comment type="catalytic activity">
    <reaction evidence="9">
        <text>L-ectoine + 2-oxoglutarate + O2 = 5-hydroxyectoine + succinate + CO2</text>
        <dbReference type="Rhea" id="RHEA:45740"/>
        <dbReference type="ChEBI" id="CHEBI:15379"/>
        <dbReference type="ChEBI" id="CHEBI:16526"/>
        <dbReference type="ChEBI" id="CHEBI:16810"/>
        <dbReference type="ChEBI" id="CHEBI:30031"/>
        <dbReference type="ChEBI" id="CHEBI:58515"/>
        <dbReference type="ChEBI" id="CHEBI:85413"/>
        <dbReference type="EC" id="1.14.11.55"/>
    </reaction>
</comment>
<accession>W4L9J4</accession>
<keyword evidence="7" id="KW-0560">Oxidoreductase</keyword>
<dbReference type="PANTHER" id="PTHR20883:SF48">
    <property type="entry name" value="ECTOINE DIOXYGENASE"/>
    <property type="match status" value="1"/>
</dbReference>
<evidence type="ECO:0000256" key="7">
    <source>
        <dbReference type="ARBA" id="ARBA00023002"/>
    </source>
</evidence>
<evidence type="ECO:0000256" key="1">
    <source>
        <dbReference type="ARBA" id="ARBA00001954"/>
    </source>
</evidence>
<evidence type="ECO:0000256" key="6">
    <source>
        <dbReference type="ARBA" id="ARBA00022964"/>
    </source>
</evidence>
<comment type="similarity">
    <text evidence="3">Belongs to the PhyH family. EctD subfamily.</text>
</comment>
<evidence type="ECO:0000313" key="11">
    <source>
        <dbReference type="EMBL" id="ETW94763.1"/>
    </source>
</evidence>
<dbReference type="InterPro" id="IPR008775">
    <property type="entry name" value="Phytyl_CoA_dOase-like"/>
</dbReference>
<organism evidence="11 12">
    <name type="scientific">Entotheonella factor</name>
    <dbReference type="NCBI Taxonomy" id="1429438"/>
    <lineage>
        <taxon>Bacteria</taxon>
        <taxon>Pseudomonadati</taxon>
        <taxon>Nitrospinota/Tectimicrobiota group</taxon>
        <taxon>Candidatus Tectimicrobiota</taxon>
        <taxon>Candidatus Entotheonellia</taxon>
        <taxon>Candidatus Entotheonellales</taxon>
        <taxon>Candidatus Entotheonellaceae</taxon>
        <taxon>Candidatus Entotheonella</taxon>
    </lineage>
</organism>
<protein>
    <recommendedName>
        <fullName evidence="10">Ectoine hydroxylase</fullName>
        <ecNumber evidence="10">1.14.11.55</ecNumber>
    </recommendedName>
</protein>
<keyword evidence="6" id="KW-0223">Dioxygenase</keyword>
<comment type="caution">
    <text evidence="11">The sequence shown here is derived from an EMBL/GenBank/DDBJ whole genome shotgun (WGS) entry which is preliminary data.</text>
</comment>
<dbReference type="HOGENOM" id="CLU_048953_5_0_7"/>
<dbReference type="PANTHER" id="PTHR20883">
    <property type="entry name" value="PHYTANOYL-COA DIOXYGENASE DOMAIN CONTAINING 1"/>
    <property type="match status" value="1"/>
</dbReference>
<evidence type="ECO:0000256" key="10">
    <source>
        <dbReference type="NCBIfam" id="TIGR02408"/>
    </source>
</evidence>
<evidence type="ECO:0000256" key="2">
    <source>
        <dbReference type="ARBA" id="ARBA00004063"/>
    </source>
</evidence>
<dbReference type="PATRIC" id="fig|1429438.4.peg.6332"/>